<keyword evidence="2" id="KW-0472">Membrane</keyword>
<dbReference type="Pfam" id="PF20151">
    <property type="entry name" value="DUF6533"/>
    <property type="match status" value="1"/>
</dbReference>
<feature type="region of interest" description="Disordered" evidence="1">
    <location>
        <begin position="230"/>
        <end position="252"/>
    </location>
</feature>
<feature type="transmembrane region" description="Helical" evidence="2">
    <location>
        <begin position="37"/>
        <end position="63"/>
    </location>
</feature>
<gene>
    <name evidence="4" type="ORF">C8F04DRAFT_144275</name>
</gene>
<dbReference type="Proteomes" id="UP001218188">
    <property type="component" value="Unassembled WGS sequence"/>
</dbReference>
<keyword evidence="2" id="KW-0812">Transmembrane</keyword>
<dbReference type="AlphaFoldDB" id="A0AAD6XDR2"/>
<reference evidence="4" key="1">
    <citation type="submission" date="2023-03" db="EMBL/GenBank/DDBJ databases">
        <title>Massive genome expansion in bonnet fungi (Mycena s.s.) driven by repeated elements and novel gene families across ecological guilds.</title>
        <authorList>
            <consortium name="Lawrence Berkeley National Laboratory"/>
            <person name="Harder C.B."/>
            <person name="Miyauchi S."/>
            <person name="Viragh M."/>
            <person name="Kuo A."/>
            <person name="Thoen E."/>
            <person name="Andreopoulos B."/>
            <person name="Lu D."/>
            <person name="Skrede I."/>
            <person name="Drula E."/>
            <person name="Henrissat B."/>
            <person name="Morin E."/>
            <person name="Kohler A."/>
            <person name="Barry K."/>
            <person name="LaButti K."/>
            <person name="Morin E."/>
            <person name="Salamov A."/>
            <person name="Lipzen A."/>
            <person name="Mereny Z."/>
            <person name="Hegedus B."/>
            <person name="Baldrian P."/>
            <person name="Stursova M."/>
            <person name="Weitz H."/>
            <person name="Taylor A."/>
            <person name="Grigoriev I.V."/>
            <person name="Nagy L.G."/>
            <person name="Martin F."/>
            <person name="Kauserud H."/>
        </authorList>
    </citation>
    <scope>NUCLEOTIDE SEQUENCE</scope>
    <source>
        <strain evidence="4">CBHHK200</strain>
    </source>
</reference>
<evidence type="ECO:0000256" key="1">
    <source>
        <dbReference type="SAM" id="MobiDB-lite"/>
    </source>
</evidence>
<protein>
    <recommendedName>
        <fullName evidence="3">DUF6533 domain-containing protein</fullName>
    </recommendedName>
</protein>
<dbReference type="EMBL" id="JARJCM010000016">
    <property type="protein sequence ID" value="KAJ7041529.1"/>
    <property type="molecule type" value="Genomic_DNA"/>
</dbReference>
<evidence type="ECO:0000256" key="2">
    <source>
        <dbReference type="SAM" id="Phobius"/>
    </source>
</evidence>
<feature type="transmembrane region" description="Helical" evidence="2">
    <location>
        <begin position="75"/>
        <end position="96"/>
    </location>
</feature>
<comment type="caution">
    <text evidence="4">The sequence shown here is derived from an EMBL/GenBank/DDBJ whole genome shotgun (WGS) entry which is preliminary data.</text>
</comment>
<sequence length="252" mass="28303">MLAFLYWDHFISFDDEVRFLWKKANTRSTYYFFVNRYLAFFGDLVITLLLLVNQCVVCVLLTLRIYALYGLDKRVYIGLLGFGVILLGISCWALIGRSGVPEPNTVGCHIAISQNLGAYFAVPWEALFLYDVVIFLALFYKSLQTRAESPLMWRRTPILGLLIRDGAIYFAIMACVNLANIVTYFIAEPLLRGCLSTLCSCMSVTLTSRLMLNMHSLDRLGIFSTTAHLTRPDGSSSDVEIGPPNIASGSYN</sequence>
<feature type="transmembrane region" description="Helical" evidence="2">
    <location>
        <begin position="161"/>
        <end position="184"/>
    </location>
</feature>
<evidence type="ECO:0000259" key="3">
    <source>
        <dbReference type="Pfam" id="PF20151"/>
    </source>
</evidence>
<accession>A0AAD6XDR2</accession>
<dbReference type="InterPro" id="IPR045340">
    <property type="entry name" value="DUF6533"/>
</dbReference>
<keyword evidence="2" id="KW-1133">Transmembrane helix</keyword>
<proteinExistence type="predicted"/>
<name>A0AAD6XDR2_9AGAR</name>
<feature type="domain" description="DUF6533" evidence="3">
    <location>
        <begin position="2"/>
        <end position="41"/>
    </location>
</feature>
<keyword evidence="5" id="KW-1185">Reference proteome</keyword>
<organism evidence="4 5">
    <name type="scientific">Mycena alexandri</name>
    <dbReference type="NCBI Taxonomy" id="1745969"/>
    <lineage>
        <taxon>Eukaryota</taxon>
        <taxon>Fungi</taxon>
        <taxon>Dikarya</taxon>
        <taxon>Basidiomycota</taxon>
        <taxon>Agaricomycotina</taxon>
        <taxon>Agaricomycetes</taxon>
        <taxon>Agaricomycetidae</taxon>
        <taxon>Agaricales</taxon>
        <taxon>Marasmiineae</taxon>
        <taxon>Mycenaceae</taxon>
        <taxon>Mycena</taxon>
    </lineage>
</organism>
<feature type="transmembrane region" description="Helical" evidence="2">
    <location>
        <begin position="116"/>
        <end position="140"/>
    </location>
</feature>
<evidence type="ECO:0000313" key="5">
    <source>
        <dbReference type="Proteomes" id="UP001218188"/>
    </source>
</evidence>
<evidence type="ECO:0000313" key="4">
    <source>
        <dbReference type="EMBL" id="KAJ7041529.1"/>
    </source>
</evidence>